<dbReference type="PRINTS" id="PR00420">
    <property type="entry name" value="RNGMNOXGNASE"/>
</dbReference>
<organism evidence="9 10">
    <name type="scientific">Parasphingorhabdus marina DSM 22363</name>
    <dbReference type="NCBI Taxonomy" id="1123272"/>
    <lineage>
        <taxon>Bacteria</taxon>
        <taxon>Pseudomonadati</taxon>
        <taxon>Pseudomonadota</taxon>
        <taxon>Alphaproteobacteria</taxon>
        <taxon>Sphingomonadales</taxon>
        <taxon>Sphingomonadaceae</taxon>
        <taxon>Parasphingorhabdus</taxon>
    </lineage>
</organism>
<dbReference type="InterPro" id="IPR036188">
    <property type="entry name" value="FAD/NAD-bd_sf"/>
</dbReference>
<dbReference type="OrthoDB" id="9791689at2"/>
<evidence type="ECO:0000256" key="5">
    <source>
        <dbReference type="ARBA" id="ARBA00023002"/>
    </source>
</evidence>
<evidence type="ECO:0000259" key="8">
    <source>
        <dbReference type="Pfam" id="PF01494"/>
    </source>
</evidence>
<dbReference type="PANTHER" id="PTHR46028:SF2">
    <property type="entry name" value="KYNURENINE 3-MONOOXYGENASE"/>
    <property type="match status" value="1"/>
</dbReference>
<dbReference type="EMBL" id="FSQW01000001">
    <property type="protein sequence ID" value="SIN64174.1"/>
    <property type="molecule type" value="Genomic_DNA"/>
</dbReference>
<proteinExistence type="predicted"/>
<gene>
    <name evidence="9" type="ORF">SAMN02745824_1355</name>
</gene>
<dbReference type="SUPFAM" id="SSF51905">
    <property type="entry name" value="FAD/NAD(P)-binding domain"/>
    <property type="match status" value="1"/>
</dbReference>
<evidence type="ECO:0000313" key="9">
    <source>
        <dbReference type="EMBL" id="SIN64174.1"/>
    </source>
</evidence>
<keyword evidence="7" id="KW-0472">Membrane</keyword>
<comment type="cofactor">
    <cofactor evidence="1">
        <name>FAD</name>
        <dbReference type="ChEBI" id="CHEBI:57692"/>
    </cofactor>
</comment>
<evidence type="ECO:0000313" key="10">
    <source>
        <dbReference type="Proteomes" id="UP000185192"/>
    </source>
</evidence>
<accession>A0A1N6D0E2</accession>
<keyword evidence="4" id="KW-0521">NADP</keyword>
<evidence type="ECO:0000256" key="4">
    <source>
        <dbReference type="ARBA" id="ARBA00022857"/>
    </source>
</evidence>
<evidence type="ECO:0000256" key="1">
    <source>
        <dbReference type="ARBA" id="ARBA00001974"/>
    </source>
</evidence>
<feature type="domain" description="FAD-binding" evidence="8">
    <location>
        <begin position="7"/>
        <end position="184"/>
    </location>
</feature>
<dbReference type="AlphaFoldDB" id="A0A1N6D0E2"/>
<dbReference type="GO" id="GO:0004502">
    <property type="term" value="F:kynurenine 3-monooxygenase activity"/>
    <property type="evidence" value="ECO:0007669"/>
    <property type="project" value="TreeGrafter"/>
</dbReference>
<dbReference type="InterPro" id="IPR002938">
    <property type="entry name" value="FAD-bd"/>
</dbReference>
<keyword evidence="6" id="KW-0503">Monooxygenase</keyword>
<dbReference type="RefSeq" id="WP_074204278.1">
    <property type="nucleotide sequence ID" value="NZ_FSQW01000001.1"/>
</dbReference>
<dbReference type="Gene3D" id="3.50.50.60">
    <property type="entry name" value="FAD/NAD(P)-binding domain"/>
    <property type="match status" value="1"/>
</dbReference>
<keyword evidence="10" id="KW-1185">Reference proteome</keyword>
<feature type="transmembrane region" description="Helical" evidence="7">
    <location>
        <begin position="462"/>
        <end position="480"/>
    </location>
</feature>
<keyword evidence="3" id="KW-0274">FAD</keyword>
<evidence type="ECO:0000256" key="6">
    <source>
        <dbReference type="ARBA" id="ARBA00023033"/>
    </source>
</evidence>
<dbReference type="PANTHER" id="PTHR46028">
    <property type="entry name" value="KYNURENINE 3-MONOOXYGENASE"/>
    <property type="match status" value="1"/>
</dbReference>
<dbReference type="Pfam" id="PF01494">
    <property type="entry name" value="FAD_binding_3"/>
    <property type="match status" value="2"/>
</dbReference>
<dbReference type="GO" id="GO:0071949">
    <property type="term" value="F:FAD binding"/>
    <property type="evidence" value="ECO:0007669"/>
    <property type="project" value="InterPro"/>
</dbReference>
<feature type="domain" description="FAD-binding" evidence="8">
    <location>
        <begin position="291"/>
        <end position="394"/>
    </location>
</feature>
<keyword evidence="2" id="KW-0285">Flavoprotein</keyword>
<evidence type="ECO:0000256" key="7">
    <source>
        <dbReference type="SAM" id="Phobius"/>
    </source>
</evidence>
<sequence length="481" mass="53841">MTPDNRQIVISGGGPSGLAAALLFADLGWEDIVLVERRQSPGDFEKNKAFNYQIDPRGQKLLKRLEINRMLDEYGVANRGFTLTSIGPDGEASLTSPPIIDPDRETSYWTTRRNFLEMMYRAVAERNDGRIRLLYDHSFQGITLDADEIPRVTISDGNGAKQIFQPDLLLACDGLVSQARQSLAQWPGMAPDYFEMIQYPSASTGLTYKVLNLPACFPVQGKIDAADDHRMTYSIVSRHTNPGDAMALFAFPVTDPGHPRSVNIIRAADHNLWKIDNADDLIAYLQDAFPQLDISEIVSRAEAEDFVKIEAGRFPAPQHARHVHAKIGQGHNVMHCLLIGDAAHAFPPDLGLGVNSALEDLFVLDDILASAGGNLEEVCHTYEKQRLPNNASLTRLVQTVAPYQYNHKPWHFRKWLLMFMIQLGLNRIMPWLIDKPTFQLTQNHDLDFVEIERRQKKSRSTLMLLGAALTAALLFGLVALF</sequence>
<evidence type="ECO:0000256" key="3">
    <source>
        <dbReference type="ARBA" id="ARBA00022827"/>
    </source>
</evidence>
<name>A0A1N6D0E2_9SPHN</name>
<keyword evidence="7" id="KW-1133">Transmembrane helix</keyword>
<dbReference type="GO" id="GO:0070189">
    <property type="term" value="P:kynurenine metabolic process"/>
    <property type="evidence" value="ECO:0007669"/>
    <property type="project" value="TreeGrafter"/>
</dbReference>
<dbReference type="STRING" id="1123272.SAMN02745824_1355"/>
<evidence type="ECO:0000256" key="2">
    <source>
        <dbReference type="ARBA" id="ARBA00022630"/>
    </source>
</evidence>
<reference evidence="10" key="1">
    <citation type="submission" date="2016-11" db="EMBL/GenBank/DDBJ databases">
        <authorList>
            <person name="Varghese N."/>
            <person name="Submissions S."/>
        </authorList>
    </citation>
    <scope>NUCLEOTIDE SEQUENCE [LARGE SCALE GENOMIC DNA]</scope>
    <source>
        <strain evidence="10">DSM 22363</strain>
    </source>
</reference>
<keyword evidence="5" id="KW-0560">Oxidoreductase</keyword>
<dbReference type="Proteomes" id="UP000185192">
    <property type="component" value="Unassembled WGS sequence"/>
</dbReference>
<keyword evidence="7" id="KW-0812">Transmembrane</keyword>
<protein>
    <submittedName>
        <fullName evidence="9">2-polyprenyl-6-methoxyphenol hydroxylase</fullName>
    </submittedName>
</protein>